<organism evidence="1 2">
    <name type="scientific">Octopus vulgaris</name>
    <name type="common">Common octopus</name>
    <dbReference type="NCBI Taxonomy" id="6645"/>
    <lineage>
        <taxon>Eukaryota</taxon>
        <taxon>Metazoa</taxon>
        <taxon>Spiralia</taxon>
        <taxon>Lophotrochozoa</taxon>
        <taxon>Mollusca</taxon>
        <taxon>Cephalopoda</taxon>
        <taxon>Coleoidea</taxon>
        <taxon>Octopodiformes</taxon>
        <taxon>Octopoda</taxon>
        <taxon>Incirrata</taxon>
        <taxon>Octopodidae</taxon>
        <taxon>Octopus</taxon>
    </lineage>
</organism>
<dbReference type="EMBL" id="OX597822">
    <property type="protein sequence ID" value="CAI9727880.1"/>
    <property type="molecule type" value="Genomic_DNA"/>
</dbReference>
<proteinExistence type="predicted"/>
<evidence type="ECO:0000313" key="1">
    <source>
        <dbReference type="EMBL" id="CAI9727880.1"/>
    </source>
</evidence>
<keyword evidence="2" id="KW-1185">Reference proteome</keyword>
<accession>A0AA36F839</accession>
<sequence length="101" mass="11985">MYVHTHAHTHTHTHTHIDICSYINIYQCIYTCTRKLGGVDEWHMRVVLTICRDTASKMRIVNEFSNDDGDDDDDDDDDVYHHHHIHHQLMSVFYAGMDWMV</sequence>
<dbReference type="Proteomes" id="UP001162480">
    <property type="component" value="Chromosome 9"/>
</dbReference>
<protein>
    <submittedName>
        <fullName evidence="1">Uncharacterized protein</fullName>
    </submittedName>
</protein>
<name>A0AA36F839_OCTVU</name>
<dbReference type="AlphaFoldDB" id="A0AA36F839"/>
<evidence type="ECO:0000313" key="2">
    <source>
        <dbReference type="Proteomes" id="UP001162480"/>
    </source>
</evidence>
<reference evidence="1" key="1">
    <citation type="submission" date="2023-08" db="EMBL/GenBank/DDBJ databases">
        <authorList>
            <person name="Alioto T."/>
            <person name="Alioto T."/>
            <person name="Gomez Garrido J."/>
        </authorList>
    </citation>
    <scope>NUCLEOTIDE SEQUENCE</scope>
</reference>
<gene>
    <name evidence="1" type="ORF">OCTVUL_1B019012</name>
</gene>